<name>A0A975HLP4_9GAMM</name>
<reference evidence="2" key="1">
    <citation type="submission" date="2021-03" db="EMBL/GenBank/DDBJ databases">
        <title>Complete Genome of Pseudoalteromonas xiamenensis STKMTI.2, a new potential marine bacterium producing anti-Vibrio compounds.</title>
        <authorList>
            <person name="Handayani D.P."/>
            <person name="Isnansetyo A."/>
            <person name="Istiqomah I."/>
            <person name="Jumina J."/>
        </authorList>
    </citation>
    <scope>NUCLEOTIDE SEQUENCE</scope>
    <source>
        <strain evidence="2">STKMTI.2</strain>
    </source>
</reference>
<dbReference type="AlphaFoldDB" id="A0A975HLP4"/>
<feature type="transmembrane region" description="Helical" evidence="1">
    <location>
        <begin position="24"/>
        <end position="45"/>
    </location>
</feature>
<protein>
    <submittedName>
        <fullName evidence="2">Uncharacterized protein</fullName>
    </submittedName>
</protein>
<dbReference type="EMBL" id="CP072133">
    <property type="protein sequence ID" value="QTH72311.1"/>
    <property type="molecule type" value="Genomic_DNA"/>
</dbReference>
<evidence type="ECO:0000313" key="3">
    <source>
        <dbReference type="Proteomes" id="UP000664904"/>
    </source>
</evidence>
<accession>A0A975HLP4</accession>
<gene>
    <name evidence="2" type="ORF">J5O05_05455</name>
</gene>
<organism evidence="2 3">
    <name type="scientific">Pseudoalteromonas xiamenensis</name>
    <dbReference type="NCBI Taxonomy" id="882626"/>
    <lineage>
        <taxon>Bacteria</taxon>
        <taxon>Pseudomonadati</taxon>
        <taxon>Pseudomonadota</taxon>
        <taxon>Gammaproteobacteria</taxon>
        <taxon>Alteromonadales</taxon>
        <taxon>Pseudoalteromonadaceae</taxon>
        <taxon>Pseudoalteromonas</taxon>
    </lineage>
</organism>
<dbReference type="KEGG" id="pxi:J5O05_05455"/>
<keyword evidence="3" id="KW-1185">Reference proteome</keyword>
<proteinExistence type="predicted"/>
<keyword evidence="1" id="KW-0472">Membrane</keyword>
<dbReference type="RefSeq" id="WP_208843936.1">
    <property type="nucleotide sequence ID" value="NZ_CP072133.1"/>
</dbReference>
<sequence>MMETIQQLITPYINVWQQANNQKLISFGISFGLLWLIAMVIEATVKKVTKEY</sequence>
<keyword evidence="1" id="KW-0812">Transmembrane</keyword>
<keyword evidence="1" id="KW-1133">Transmembrane helix</keyword>
<dbReference type="Proteomes" id="UP000664904">
    <property type="component" value="Chromosome"/>
</dbReference>
<evidence type="ECO:0000256" key="1">
    <source>
        <dbReference type="SAM" id="Phobius"/>
    </source>
</evidence>
<evidence type="ECO:0000313" key="2">
    <source>
        <dbReference type="EMBL" id="QTH72311.1"/>
    </source>
</evidence>